<evidence type="ECO:0000256" key="2">
    <source>
        <dbReference type="ARBA" id="ARBA00023002"/>
    </source>
</evidence>
<gene>
    <name evidence="3" type="ORF">SAMN05421684_0263</name>
</gene>
<dbReference type="PANTHER" id="PTHR43477">
    <property type="entry name" value="DIHYDROANTICAPSIN 7-DEHYDROGENASE"/>
    <property type="match status" value="1"/>
</dbReference>
<organism evidence="3 4">
    <name type="scientific">Asanoa ishikariensis</name>
    <dbReference type="NCBI Taxonomy" id="137265"/>
    <lineage>
        <taxon>Bacteria</taxon>
        <taxon>Bacillati</taxon>
        <taxon>Actinomycetota</taxon>
        <taxon>Actinomycetes</taxon>
        <taxon>Micromonosporales</taxon>
        <taxon>Micromonosporaceae</taxon>
        <taxon>Asanoa</taxon>
    </lineage>
</organism>
<dbReference type="Proteomes" id="UP000199632">
    <property type="component" value="Unassembled WGS sequence"/>
</dbReference>
<evidence type="ECO:0000313" key="3">
    <source>
        <dbReference type="EMBL" id="SDY54046.1"/>
    </source>
</evidence>
<accession>A0A1H3KPU4</accession>
<dbReference type="PANTHER" id="PTHR43477:SF1">
    <property type="entry name" value="DIHYDROANTICAPSIN 7-DEHYDROGENASE"/>
    <property type="match status" value="1"/>
</dbReference>
<dbReference type="STRING" id="137265.SAMN05421684_0263"/>
<dbReference type="EMBL" id="FNQB01000001">
    <property type="protein sequence ID" value="SDY54046.1"/>
    <property type="molecule type" value="Genomic_DNA"/>
</dbReference>
<keyword evidence="2" id="KW-0560">Oxidoreductase</keyword>
<keyword evidence="4" id="KW-1185">Reference proteome</keyword>
<dbReference type="OrthoDB" id="9806974at2"/>
<sequence length="228" mass="23484">MGTAIVVGGTGGLGLPIAAHLAARGDTVVVTSRTKDGAEAAAAEIGAGVQGLAVDLSKPETIEAALAPITEVDHLVLTAMHPTMSTLAEFDVVAAVTAHTVKLVGYVEVVRVLRDRFRPNASVVLFGGVAKDLPYPGSTVVTTHNAGLGGLAKTLAGQIAPHRINVIHPGVVGDSPRWREVPNHPHVARSPIGRLVTVAEIVDATEFLLRNSGINGQELYVEGGVLTS</sequence>
<dbReference type="InterPro" id="IPR051122">
    <property type="entry name" value="SDR_DHRS6-like"/>
</dbReference>
<dbReference type="Gene3D" id="3.40.50.720">
    <property type="entry name" value="NAD(P)-binding Rossmann-like Domain"/>
    <property type="match status" value="1"/>
</dbReference>
<dbReference type="InterPro" id="IPR036291">
    <property type="entry name" value="NAD(P)-bd_dom_sf"/>
</dbReference>
<evidence type="ECO:0000313" key="4">
    <source>
        <dbReference type="Proteomes" id="UP000199632"/>
    </source>
</evidence>
<reference evidence="4" key="1">
    <citation type="submission" date="2016-10" db="EMBL/GenBank/DDBJ databases">
        <authorList>
            <person name="Varghese N."/>
            <person name="Submissions S."/>
        </authorList>
    </citation>
    <scope>NUCLEOTIDE SEQUENCE [LARGE SCALE GENOMIC DNA]</scope>
    <source>
        <strain evidence="4">DSM 44718</strain>
    </source>
</reference>
<name>A0A1H3KPU4_9ACTN</name>
<dbReference type="InterPro" id="IPR002347">
    <property type="entry name" value="SDR_fam"/>
</dbReference>
<proteinExistence type="inferred from homology"/>
<evidence type="ECO:0000256" key="1">
    <source>
        <dbReference type="ARBA" id="ARBA00006484"/>
    </source>
</evidence>
<dbReference type="RefSeq" id="WP_090786190.1">
    <property type="nucleotide sequence ID" value="NZ_BOND01000031.1"/>
</dbReference>
<dbReference type="Pfam" id="PF13561">
    <property type="entry name" value="adh_short_C2"/>
    <property type="match status" value="1"/>
</dbReference>
<dbReference type="AlphaFoldDB" id="A0A1H3KPU4"/>
<protein>
    <submittedName>
        <fullName evidence="3">NAD(P)-dependent dehydrogenase, short-chain alcohol dehydrogenase family</fullName>
    </submittedName>
</protein>
<dbReference type="GO" id="GO:0016491">
    <property type="term" value="F:oxidoreductase activity"/>
    <property type="evidence" value="ECO:0007669"/>
    <property type="project" value="UniProtKB-KW"/>
</dbReference>
<comment type="similarity">
    <text evidence="1">Belongs to the short-chain dehydrogenases/reductases (SDR) family.</text>
</comment>
<dbReference type="SUPFAM" id="SSF51735">
    <property type="entry name" value="NAD(P)-binding Rossmann-fold domains"/>
    <property type="match status" value="1"/>
</dbReference>
<dbReference type="PRINTS" id="PR00081">
    <property type="entry name" value="GDHRDH"/>
</dbReference>